<reference evidence="3 4" key="1">
    <citation type="submission" date="2018-10" db="EMBL/GenBank/DDBJ databases">
        <title>Genomic Encyclopedia of Archaeal and Bacterial Type Strains, Phase II (KMG-II): from individual species to whole genera.</title>
        <authorList>
            <person name="Goeker M."/>
        </authorList>
    </citation>
    <scope>NUCLEOTIDE SEQUENCE [LARGE SCALE GENOMIC DNA]</scope>
    <source>
        <strain evidence="3 4">DSM 18602</strain>
    </source>
</reference>
<dbReference type="Gene3D" id="3.20.20.80">
    <property type="entry name" value="Glycosidases"/>
    <property type="match status" value="1"/>
</dbReference>
<dbReference type="OrthoDB" id="781220at2"/>
<proteinExistence type="predicted"/>
<keyword evidence="1" id="KW-0732">Signal</keyword>
<organism evidence="3 4">
    <name type="scientific">Mucilaginibacter gracilis</name>
    <dbReference type="NCBI Taxonomy" id="423350"/>
    <lineage>
        <taxon>Bacteria</taxon>
        <taxon>Pseudomonadati</taxon>
        <taxon>Bacteroidota</taxon>
        <taxon>Sphingobacteriia</taxon>
        <taxon>Sphingobacteriales</taxon>
        <taxon>Sphingobacteriaceae</taxon>
        <taxon>Mucilaginibacter</taxon>
    </lineage>
</organism>
<comment type="caution">
    <text evidence="3">The sequence shown here is derived from an EMBL/GenBank/DDBJ whole genome shotgun (WGS) entry which is preliminary data.</text>
</comment>
<evidence type="ECO:0000256" key="1">
    <source>
        <dbReference type="SAM" id="SignalP"/>
    </source>
</evidence>
<sequence>MRKHQLLLLLVISLGCGATSCNKNSMAPAQQQQPIKQPIVNSIQSGGSITVGIGSPQQKIDLIGAGCYFYSGHLVNGITNFTDAANWLWHDLNVNVFKIVLRADGVEDVNDNADPNNTDFSKFNFTGNSNLVDQITAVKKARLVNPAIKIWAIVLSPPKYLKSNSSVNNGGTLNASVTNAYNEFGEFLYAHIKNLKDNGIGVDYLSLMNEPDYPSSAVPYESAEFTAAQAQSVYTSTAGWLKTKLQSLSIPVPLFASPDCIDVTHTGSYIAALNASGNMNLYTTHQYSGSSATNFAAASSAAGAKGLYMTEWHAGFGMGSTPDELTSALDLVNKFHDAFKGGAKGWLYFEWGNPETNFGGLLYTPWGAPAQRKKNYYAFQQYTANLLNENYIPTTLTGIANFGNDNVSAFTTANRADINVVNWNTDAQNKVRLNFGGNISTIKIYRTSAIENNALVWSQDNVNLNYYDVDFAGKSFTTVRVTW</sequence>
<accession>A0A495IVX0</accession>
<dbReference type="EMBL" id="RBKU01000001">
    <property type="protein sequence ID" value="RKR80471.1"/>
    <property type="molecule type" value="Genomic_DNA"/>
</dbReference>
<dbReference type="GO" id="GO:0016787">
    <property type="term" value="F:hydrolase activity"/>
    <property type="evidence" value="ECO:0007669"/>
    <property type="project" value="UniProtKB-KW"/>
</dbReference>
<dbReference type="Pfam" id="PF02055">
    <property type="entry name" value="Glyco_hydro_30"/>
    <property type="match status" value="1"/>
</dbReference>
<dbReference type="InterPro" id="IPR033453">
    <property type="entry name" value="Glyco_hydro_30_TIM-barrel"/>
</dbReference>
<keyword evidence="3" id="KW-0378">Hydrolase</keyword>
<feature type="chain" id="PRO_5019718939" evidence="1">
    <location>
        <begin position="19"/>
        <end position="483"/>
    </location>
</feature>
<feature type="signal peptide" evidence="1">
    <location>
        <begin position="1"/>
        <end position="18"/>
    </location>
</feature>
<name>A0A495IVX0_9SPHI</name>
<dbReference type="AlphaFoldDB" id="A0A495IVX0"/>
<feature type="domain" description="Glycosyl hydrolase family 30 TIM-barrel" evidence="2">
    <location>
        <begin position="116"/>
        <end position="229"/>
    </location>
</feature>
<protein>
    <submittedName>
        <fullName evidence="3">O-glycosyl hydrolase family 30</fullName>
    </submittedName>
</protein>
<evidence type="ECO:0000313" key="4">
    <source>
        <dbReference type="Proteomes" id="UP000268007"/>
    </source>
</evidence>
<dbReference type="InterPro" id="IPR017853">
    <property type="entry name" value="GH"/>
</dbReference>
<dbReference type="SUPFAM" id="SSF51445">
    <property type="entry name" value="(Trans)glycosidases"/>
    <property type="match status" value="1"/>
</dbReference>
<dbReference type="Proteomes" id="UP000268007">
    <property type="component" value="Unassembled WGS sequence"/>
</dbReference>
<gene>
    <name evidence="3" type="ORF">BDD43_0587</name>
</gene>
<keyword evidence="4" id="KW-1185">Reference proteome</keyword>
<evidence type="ECO:0000259" key="2">
    <source>
        <dbReference type="Pfam" id="PF02055"/>
    </source>
</evidence>
<evidence type="ECO:0000313" key="3">
    <source>
        <dbReference type="EMBL" id="RKR80471.1"/>
    </source>
</evidence>
<dbReference type="RefSeq" id="WP_008506633.1">
    <property type="nucleotide sequence ID" value="NZ_RBKU01000001.1"/>
</dbReference>
<dbReference type="PROSITE" id="PS51257">
    <property type="entry name" value="PROKAR_LIPOPROTEIN"/>
    <property type="match status" value="1"/>
</dbReference>